<evidence type="ECO:0000256" key="14">
    <source>
        <dbReference type="ARBA" id="ARBA00023239"/>
    </source>
</evidence>
<dbReference type="GO" id="GO:0061799">
    <property type="term" value="F:cyclic pyranopterin monophosphate synthase activity"/>
    <property type="evidence" value="ECO:0007669"/>
    <property type="project" value="UniProtKB-EC"/>
</dbReference>
<dbReference type="CDD" id="cd21117">
    <property type="entry name" value="Twitch_MoaA"/>
    <property type="match status" value="1"/>
</dbReference>
<dbReference type="Proteomes" id="UP000629468">
    <property type="component" value="Unassembled WGS sequence"/>
</dbReference>
<dbReference type="SUPFAM" id="SSF102114">
    <property type="entry name" value="Radical SAM enzymes"/>
    <property type="match status" value="1"/>
</dbReference>
<dbReference type="SMART" id="SM00729">
    <property type="entry name" value="Elp3"/>
    <property type="match status" value="1"/>
</dbReference>
<dbReference type="CDD" id="cd01420">
    <property type="entry name" value="MoaC_PE"/>
    <property type="match status" value="1"/>
</dbReference>
<dbReference type="SFLD" id="SFLDG01383">
    <property type="entry name" value="cyclic_pyranopterin_phosphate"/>
    <property type="match status" value="1"/>
</dbReference>
<dbReference type="GO" id="GO:0005525">
    <property type="term" value="F:GTP binding"/>
    <property type="evidence" value="ECO:0007669"/>
    <property type="project" value="UniProtKB-KW"/>
</dbReference>
<comment type="catalytic activity">
    <reaction evidence="15">
        <text>GTP + AH2 + S-adenosyl-L-methionine = (8S)-3',8-cyclo-7,8-dihydroguanosine 5'-triphosphate + 5'-deoxyadenosine + L-methionine + A + H(+)</text>
        <dbReference type="Rhea" id="RHEA:49576"/>
        <dbReference type="ChEBI" id="CHEBI:13193"/>
        <dbReference type="ChEBI" id="CHEBI:15378"/>
        <dbReference type="ChEBI" id="CHEBI:17319"/>
        <dbReference type="ChEBI" id="CHEBI:17499"/>
        <dbReference type="ChEBI" id="CHEBI:37565"/>
        <dbReference type="ChEBI" id="CHEBI:57844"/>
        <dbReference type="ChEBI" id="CHEBI:59789"/>
        <dbReference type="ChEBI" id="CHEBI:131766"/>
        <dbReference type="EC" id="4.1.99.22"/>
    </reaction>
</comment>
<dbReference type="EMBL" id="JABXXO010000001">
    <property type="protein sequence ID" value="KAF7784131.1"/>
    <property type="molecule type" value="Genomic_DNA"/>
</dbReference>
<evidence type="ECO:0000313" key="17">
    <source>
        <dbReference type="EMBL" id="KAF7784131.1"/>
    </source>
</evidence>
<dbReference type="PROSITE" id="PS01305">
    <property type="entry name" value="MOAA_NIFB_PQQE"/>
    <property type="match status" value="1"/>
</dbReference>
<gene>
    <name evidence="17" type="ORF">Agabi119p4_296</name>
</gene>
<dbReference type="GO" id="GO:0051539">
    <property type="term" value="F:4 iron, 4 sulfur cluster binding"/>
    <property type="evidence" value="ECO:0007669"/>
    <property type="project" value="UniProtKB-KW"/>
</dbReference>
<dbReference type="PANTHER" id="PTHR22960">
    <property type="entry name" value="MOLYBDOPTERIN COFACTOR SYNTHESIS PROTEIN A"/>
    <property type="match status" value="1"/>
</dbReference>
<dbReference type="Gene3D" id="3.20.20.70">
    <property type="entry name" value="Aldolase class I"/>
    <property type="match status" value="1"/>
</dbReference>
<dbReference type="InterPro" id="IPR013785">
    <property type="entry name" value="Aldolase_TIM"/>
</dbReference>
<evidence type="ECO:0000256" key="8">
    <source>
        <dbReference type="ARBA" id="ARBA00022723"/>
    </source>
</evidence>
<dbReference type="SFLD" id="SFLDS00029">
    <property type="entry name" value="Radical_SAM"/>
    <property type="match status" value="1"/>
</dbReference>
<dbReference type="GO" id="GO:0006777">
    <property type="term" value="P:Mo-molybdopterin cofactor biosynthetic process"/>
    <property type="evidence" value="ECO:0007669"/>
    <property type="project" value="UniProtKB-KW"/>
</dbReference>
<dbReference type="NCBIfam" id="TIGR00581">
    <property type="entry name" value="moaC"/>
    <property type="match status" value="1"/>
</dbReference>
<dbReference type="PANTHER" id="PTHR22960:SF0">
    <property type="entry name" value="MOLYBDENUM COFACTOR BIOSYNTHESIS PROTEIN 1"/>
    <property type="match status" value="1"/>
</dbReference>
<dbReference type="NCBIfam" id="TIGR02666">
    <property type="entry name" value="moaA"/>
    <property type="match status" value="1"/>
</dbReference>
<evidence type="ECO:0000256" key="3">
    <source>
        <dbReference type="ARBA" id="ARBA00005046"/>
    </source>
</evidence>
<dbReference type="InterPro" id="IPR010505">
    <property type="entry name" value="MoaA_twitch"/>
</dbReference>
<keyword evidence="7" id="KW-0949">S-adenosyl-L-methionine</keyword>
<comment type="catalytic activity">
    <reaction evidence="1">
        <text>(8S)-3',8-cyclo-7,8-dihydroguanosine 5'-triphosphate = cyclic pyranopterin phosphate + diphosphate</text>
        <dbReference type="Rhea" id="RHEA:49580"/>
        <dbReference type="ChEBI" id="CHEBI:33019"/>
        <dbReference type="ChEBI" id="CHEBI:59648"/>
        <dbReference type="ChEBI" id="CHEBI:131766"/>
        <dbReference type="EC" id="4.6.1.17"/>
    </reaction>
</comment>
<dbReference type="InterPro" id="IPR013483">
    <property type="entry name" value="MoaA"/>
</dbReference>
<evidence type="ECO:0000256" key="7">
    <source>
        <dbReference type="ARBA" id="ARBA00022691"/>
    </source>
</evidence>
<proteinExistence type="inferred from homology"/>
<keyword evidence="9" id="KW-0547">Nucleotide-binding</keyword>
<keyword evidence="11" id="KW-0411">Iron-sulfur</keyword>
<keyword evidence="10" id="KW-0408">Iron</keyword>
<dbReference type="InterPro" id="IPR058240">
    <property type="entry name" value="rSAM_sf"/>
</dbReference>
<comment type="similarity">
    <text evidence="4">In the C-terminal section; belongs to the MoaC family.</text>
</comment>
<dbReference type="InterPro" id="IPR006638">
    <property type="entry name" value="Elp3/MiaA/NifB-like_rSAM"/>
</dbReference>
<dbReference type="SFLD" id="SFLDG01067">
    <property type="entry name" value="SPASM/twitch_domain_containing"/>
    <property type="match status" value="1"/>
</dbReference>
<dbReference type="OMA" id="QTVHMTS"/>
<keyword evidence="6" id="KW-0004">4Fe-4S</keyword>
<keyword evidence="13" id="KW-0501">Molybdenum cofactor biosynthesis</keyword>
<dbReference type="GO" id="GO:0046872">
    <property type="term" value="F:metal ion binding"/>
    <property type="evidence" value="ECO:0007669"/>
    <property type="project" value="UniProtKB-KW"/>
</dbReference>
<reference evidence="17 18" key="1">
    <citation type="journal article" name="Sci. Rep.">
        <title>Telomere-to-telomere assembled and centromere annotated genomes of the two main subspecies of the button mushroom Agaricus bisporus reveal especially polymorphic chromosome ends.</title>
        <authorList>
            <person name="Sonnenberg A.S.M."/>
            <person name="Sedaghat-Telgerd N."/>
            <person name="Lavrijssen B."/>
            <person name="Ohm R.A."/>
            <person name="Hendrickx P.M."/>
            <person name="Scholtmeijer K."/>
            <person name="Baars J.J.P."/>
            <person name="van Peer A."/>
        </authorList>
    </citation>
    <scope>NUCLEOTIDE SEQUENCE [LARGE SCALE GENOMIC DNA]</scope>
    <source>
        <strain evidence="17 18">H119_p4</strain>
    </source>
</reference>
<dbReference type="InterPro" id="IPR023045">
    <property type="entry name" value="MoaC"/>
</dbReference>
<evidence type="ECO:0000256" key="11">
    <source>
        <dbReference type="ARBA" id="ARBA00023014"/>
    </source>
</evidence>
<accession>A0A8H7FAJ4</accession>
<dbReference type="CDD" id="cd01335">
    <property type="entry name" value="Radical_SAM"/>
    <property type="match status" value="1"/>
</dbReference>
<evidence type="ECO:0000256" key="15">
    <source>
        <dbReference type="ARBA" id="ARBA00048697"/>
    </source>
</evidence>
<comment type="similarity">
    <text evidence="5">In the N-terminal section; belongs to the radical SAM superfamily. MoaA family.</text>
</comment>
<evidence type="ECO:0000256" key="6">
    <source>
        <dbReference type="ARBA" id="ARBA00022485"/>
    </source>
</evidence>
<keyword evidence="12" id="KW-0342">GTP-binding</keyword>
<name>A0A8H7FAJ4_AGABI</name>
<dbReference type="InterPro" id="IPR007197">
    <property type="entry name" value="rSAM"/>
</dbReference>
<evidence type="ECO:0000313" key="18">
    <source>
        <dbReference type="Proteomes" id="UP000629468"/>
    </source>
</evidence>
<dbReference type="GO" id="GO:0061798">
    <property type="term" value="F:GTP 3',8'-cyclase activity"/>
    <property type="evidence" value="ECO:0007669"/>
    <property type="project" value="UniProtKB-EC"/>
</dbReference>
<evidence type="ECO:0000256" key="5">
    <source>
        <dbReference type="ARBA" id="ARBA00009862"/>
    </source>
</evidence>
<evidence type="ECO:0000259" key="16">
    <source>
        <dbReference type="PROSITE" id="PS51918"/>
    </source>
</evidence>
<evidence type="ECO:0000256" key="9">
    <source>
        <dbReference type="ARBA" id="ARBA00022741"/>
    </source>
</evidence>
<comment type="caution">
    <text evidence="17">The sequence shown here is derived from an EMBL/GenBank/DDBJ whole genome shotgun (WGS) entry which is preliminary data.</text>
</comment>
<comment type="cofactor">
    <cofactor evidence="2">
        <name>[4Fe-4S] cluster</name>
        <dbReference type="ChEBI" id="CHEBI:49883"/>
    </cofactor>
</comment>
<dbReference type="Pfam" id="PF01967">
    <property type="entry name" value="MoaC"/>
    <property type="match status" value="1"/>
</dbReference>
<dbReference type="InterPro" id="IPR047594">
    <property type="entry name" value="MoaC_bact/euk"/>
</dbReference>
<evidence type="ECO:0000256" key="13">
    <source>
        <dbReference type="ARBA" id="ARBA00023150"/>
    </source>
</evidence>
<sequence>MLYRLANTLPRVRALSSLAHIRAKERINVIDSTRPFTGQFIDTFNRKHTYLRISLTERCNLRCFYCMPSEGVELSPPGHLLTNEEILRLATLFVKSGITKIRLTGGEPSVRKDLLQLMGGLNQLKQYGLTSLAMTTNGIALHRRLPQLVENGLTHLNLSLDTLDPFKFEIITRRRGHEAVLKALDTALSLPIQMVKLNVVVIQGLNDSEVLDFIKLTEDRPISVRFIEFMPFTGNKWDKKKMVPSAQLLERIRTHYPDVTRSSDELNDTARSWYIPGHQGTFGFISSMSDHFCGTCNRLRLTADGQIKVCLFDPKEISLCDIMRSGASDDELLQVIHQAVVGKKAKHAGMDSIDVTTNRPMILIGHGLVPRARRSKHDLRALSSATFQSNQRRTYSSASKLTHLDAHGRASMVDVSDKLPSKRAATAKGRIYLTKSAYDLVTFTYPENAQLSEAMEKARRKGDVLTTAQIAGIMGAKRTAELVPLCHSLPLSKVDVKLIPETNLQAGADSVEREYSYSILCTATVTCEGKTGVEMEALMAVSISLLTVWDMLKAVAGKEMEIGKIIVSEKSGGRSGDFSRVL</sequence>
<comment type="pathway">
    <text evidence="3">Cofactor biosynthesis; molybdopterin biosynthesis.</text>
</comment>
<evidence type="ECO:0000256" key="1">
    <source>
        <dbReference type="ARBA" id="ARBA00001637"/>
    </source>
</evidence>
<protein>
    <recommendedName>
        <fullName evidence="16">Radical SAM core domain-containing protein</fullName>
    </recommendedName>
</protein>
<dbReference type="InterPro" id="IPR050105">
    <property type="entry name" value="MoCo_biosynth_MoaA/MoaC"/>
</dbReference>
<dbReference type="Gene3D" id="3.30.70.640">
    <property type="entry name" value="Molybdopterin cofactor biosynthesis C (MoaC) domain"/>
    <property type="match status" value="1"/>
</dbReference>
<dbReference type="UniPathway" id="UPA00344"/>
<evidence type="ECO:0000256" key="4">
    <source>
        <dbReference type="ARBA" id="ARBA00008484"/>
    </source>
</evidence>
<dbReference type="SFLD" id="SFLDG01386">
    <property type="entry name" value="main_SPASM_domain-containing"/>
    <property type="match status" value="1"/>
</dbReference>
<dbReference type="InterPro" id="IPR000385">
    <property type="entry name" value="MoaA_NifB_PqqE_Fe-S-bd_CS"/>
</dbReference>
<evidence type="ECO:0000256" key="12">
    <source>
        <dbReference type="ARBA" id="ARBA00023134"/>
    </source>
</evidence>
<dbReference type="NCBIfam" id="NF006870">
    <property type="entry name" value="PRK09364.1"/>
    <property type="match status" value="1"/>
</dbReference>
<dbReference type="SUPFAM" id="SSF55040">
    <property type="entry name" value="Molybdenum cofactor biosynthesis protein C, MoaC"/>
    <property type="match status" value="1"/>
</dbReference>
<dbReference type="PROSITE" id="PS51918">
    <property type="entry name" value="RADICAL_SAM"/>
    <property type="match status" value="1"/>
</dbReference>
<evidence type="ECO:0000256" key="10">
    <source>
        <dbReference type="ARBA" id="ARBA00023004"/>
    </source>
</evidence>
<dbReference type="Pfam" id="PF06463">
    <property type="entry name" value="Mob_synth_C"/>
    <property type="match status" value="1"/>
</dbReference>
<feature type="domain" description="Radical SAM core" evidence="16">
    <location>
        <begin position="43"/>
        <end position="266"/>
    </location>
</feature>
<dbReference type="InterPro" id="IPR036522">
    <property type="entry name" value="MoaC_sf"/>
</dbReference>
<keyword evidence="14" id="KW-0456">Lyase</keyword>
<evidence type="ECO:0000256" key="2">
    <source>
        <dbReference type="ARBA" id="ARBA00001966"/>
    </source>
</evidence>
<dbReference type="InterPro" id="IPR002820">
    <property type="entry name" value="Mopterin_CF_biosynth-C_dom"/>
</dbReference>
<keyword evidence="8" id="KW-0479">Metal-binding</keyword>
<organism evidence="17 18">
    <name type="scientific">Agaricus bisporus var. burnettii</name>
    <dbReference type="NCBI Taxonomy" id="192524"/>
    <lineage>
        <taxon>Eukaryota</taxon>
        <taxon>Fungi</taxon>
        <taxon>Dikarya</taxon>
        <taxon>Basidiomycota</taxon>
        <taxon>Agaricomycotina</taxon>
        <taxon>Agaricomycetes</taxon>
        <taxon>Agaricomycetidae</taxon>
        <taxon>Agaricales</taxon>
        <taxon>Agaricineae</taxon>
        <taxon>Agaricaceae</taxon>
        <taxon>Agaricus</taxon>
    </lineage>
</organism>
<dbReference type="InterPro" id="IPR040064">
    <property type="entry name" value="MoaA-like"/>
</dbReference>
<dbReference type="AlphaFoldDB" id="A0A8H7FAJ4"/>
<dbReference type="Pfam" id="PF04055">
    <property type="entry name" value="Radical_SAM"/>
    <property type="match status" value="1"/>
</dbReference>